<feature type="transmembrane region" description="Helical" evidence="7">
    <location>
        <begin position="340"/>
        <end position="362"/>
    </location>
</feature>
<evidence type="ECO:0000256" key="7">
    <source>
        <dbReference type="SAM" id="Phobius"/>
    </source>
</evidence>
<evidence type="ECO:0000259" key="8">
    <source>
        <dbReference type="Pfam" id="PF03600"/>
    </source>
</evidence>
<dbReference type="GeneID" id="100168610"/>
<dbReference type="OrthoDB" id="442352at2759"/>
<keyword evidence="10" id="KW-1185">Reference proteome</keyword>
<feature type="transmembrane region" description="Helical" evidence="7">
    <location>
        <begin position="247"/>
        <end position="265"/>
    </location>
</feature>
<dbReference type="PANTHER" id="PTHR43568:SF1">
    <property type="entry name" value="P PROTEIN"/>
    <property type="match status" value="1"/>
</dbReference>
<accession>A0A8R2D2H0</accession>
<dbReference type="RefSeq" id="XP_029344835.1">
    <property type="nucleotide sequence ID" value="XM_029488975.1"/>
</dbReference>
<feature type="region of interest" description="Disordered" evidence="6">
    <location>
        <begin position="33"/>
        <end position="56"/>
    </location>
</feature>
<dbReference type="Proteomes" id="UP000007819">
    <property type="component" value="Chromosome A2"/>
</dbReference>
<dbReference type="GO" id="GO:0016020">
    <property type="term" value="C:membrane"/>
    <property type="evidence" value="ECO:0007669"/>
    <property type="project" value="UniProtKB-SubCell"/>
</dbReference>
<evidence type="ECO:0000256" key="4">
    <source>
        <dbReference type="ARBA" id="ARBA00022989"/>
    </source>
</evidence>
<reference evidence="9" key="2">
    <citation type="submission" date="2022-06" db="UniProtKB">
        <authorList>
            <consortium name="EnsemblMetazoa"/>
        </authorList>
    </citation>
    <scope>IDENTIFICATION</scope>
</reference>
<feature type="domain" description="Citrate transporter-like" evidence="8">
    <location>
        <begin position="260"/>
        <end position="697"/>
    </location>
</feature>
<keyword evidence="5 7" id="KW-0472">Membrane</keyword>
<evidence type="ECO:0000256" key="1">
    <source>
        <dbReference type="ARBA" id="ARBA00004141"/>
    </source>
</evidence>
<dbReference type="PANTHER" id="PTHR43568">
    <property type="entry name" value="P PROTEIN"/>
    <property type="match status" value="1"/>
</dbReference>
<evidence type="ECO:0000256" key="6">
    <source>
        <dbReference type="SAM" id="MobiDB-lite"/>
    </source>
</evidence>
<dbReference type="CDD" id="cd01116">
    <property type="entry name" value="P_permease"/>
    <property type="match status" value="1"/>
</dbReference>
<dbReference type="Pfam" id="PF03600">
    <property type="entry name" value="CitMHS"/>
    <property type="match status" value="1"/>
</dbReference>
<feature type="transmembrane region" description="Helical" evidence="7">
    <location>
        <begin position="602"/>
        <end position="623"/>
    </location>
</feature>
<evidence type="ECO:0000256" key="3">
    <source>
        <dbReference type="ARBA" id="ARBA00022692"/>
    </source>
</evidence>
<dbReference type="EnsemblMetazoa" id="XM_016801037.2">
    <property type="protein sequence ID" value="XP_016656526.1"/>
    <property type="gene ID" value="LOC100168610"/>
</dbReference>
<evidence type="ECO:0000256" key="5">
    <source>
        <dbReference type="ARBA" id="ARBA00023136"/>
    </source>
</evidence>
<sequence length="761" mass="84984">MVREFIVRSELNIISNSHRNMYQRFIDDPSAGPSSTVAMTSEELEPSSLKSTTSKSSCEKTSAHNFLHAKKTSGRKYTVSVVLICIWLFCTIVLMAKQERKVDDVHQVTLAPNQTKTQIIYKNHMPNTNKIQLILAGAFMPDYYSTLATHFFNIWIEFDPTEEYDVPSKSGLKYDDMHQRNITQIWSIPIVSESLVEVVPEMHHNKIVELFSNVTLRGDTRLCMNTTLSTNFPISFTYDLFPINTEYGIIYAALVLIGLYVLIITEVIHKSIAAILAATTSISILALLDERPTKDELSSWVDIETLLLLFCMMVIVGILSETGIFDYLAIVAYKETKGKIWPLINTLCFFTAMVSSILDNVTTVLLMTPITIRLCEVMQMNPVPTLMCIIFYANLGGALTLIGDPPNVIIGTNKDVIASGIDFTTFSLHMGGGLVFIFIAVNLHLRYIFRNMQDLKFTEPSNVTELRQELAIWQKAASSLSSYSKEEGVVRDKLLRKCKTIFSKLKDTLKGFKVDVLPTESIKLQSYDESIKDFLNKDSPLDKSLLWKCAITLGFVITLFCLHSFPQLNLSLGWIALLGTLLLLILADHVDIECVLGRIEWATLSFFAALFILIGALSELGLIEWVGKQTEVIIMSVAKEYRLSVAIILVLWVSTIVSSFVDNIPLTTMMIKVITSLSQNPELELPLPPLVYALAFGGCLGGNGTLIAASCNMVCAGVAEQHGYRISFVQFFKVGYPVMLCSVVIATVYLLVTHVTFGWNT</sequence>
<feature type="transmembrane region" description="Helical" evidence="7">
    <location>
        <begin position="643"/>
        <end position="661"/>
    </location>
</feature>
<feature type="transmembrane region" description="Helical" evidence="7">
    <location>
        <begin position="545"/>
        <end position="565"/>
    </location>
</feature>
<dbReference type="EnsemblMetazoa" id="XM_029488975.1">
    <property type="protein sequence ID" value="XP_029344835.1"/>
    <property type="gene ID" value="LOC100168610"/>
</dbReference>
<organism evidence="9 10">
    <name type="scientific">Acyrthosiphon pisum</name>
    <name type="common">Pea aphid</name>
    <dbReference type="NCBI Taxonomy" id="7029"/>
    <lineage>
        <taxon>Eukaryota</taxon>
        <taxon>Metazoa</taxon>
        <taxon>Ecdysozoa</taxon>
        <taxon>Arthropoda</taxon>
        <taxon>Hexapoda</taxon>
        <taxon>Insecta</taxon>
        <taxon>Pterygota</taxon>
        <taxon>Neoptera</taxon>
        <taxon>Paraneoptera</taxon>
        <taxon>Hemiptera</taxon>
        <taxon>Sternorrhyncha</taxon>
        <taxon>Aphidomorpha</taxon>
        <taxon>Aphidoidea</taxon>
        <taxon>Aphididae</taxon>
        <taxon>Macrosiphini</taxon>
        <taxon>Acyrthosiphon</taxon>
    </lineage>
</organism>
<proteinExistence type="predicted"/>
<feature type="transmembrane region" description="Helical" evidence="7">
    <location>
        <begin position="271"/>
        <end position="288"/>
    </location>
</feature>
<dbReference type="RefSeq" id="XP_016656526.1">
    <property type="nucleotide sequence ID" value="XM_016801037.2"/>
</dbReference>
<evidence type="ECO:0000256" key="2">
    <source>
        <dbReference type="ARBA" id="ARBA00022448"/>
    </source>
</evidence>
<keyword evidence="3 7" id="KW-0812">Transmembrane</keyword>
<name>A0A8R2D2H0_ACYPI</name>
<protein>
    <recommendedName>
        <fullName evidence="8">Citrate transporter-like domain-containing protein</fullName>
    </recommendedName>
</protein>
<evidence type="ECO:0000313" key="9">
    <source>
        <dbReference type="EnsemblMetazoa" id="XP_016656526.1"/>
    </source>
</evidence>
<keyword evidence="2" id="KW-0813">Transport</keyword>
<keyword evidence="4 7" id="KW-1133">Transmembrane helix</keyword>
<comment type="subcellular location">
    <subcellularLocation>
        <location evidence="1">Membrane</location>
        <topology evidence="1">Multi-pass membrane protein</topology>
    </subcellularLocation>
</comment>
<feature type="transmembrane region" description="Helical" evidence="7">
    <location>
        <begin position="734"/>
        <end position="752"/>
    </location>
</feature>
<evidence type="ECO:0000313" key="10">
    <source>
        <dbReference type="Proteomes" id="UP000007819"/>
    </source>
</evidence>
<dbReference type="InterPro" id="IPR004680">
    <property type="entry name" value="Cit_transptr-like_dom"/>
</dbReference>
<reference evidence="10" key="1">
    <citation type="submission" date="2010-06" db="EMBL/GenBank/DDBJ databases">
        <authorList>
            <person name="Jiang H."/>
            <person name="Abraham K."/>
            <person name="Ali S."/>
            <person name="Alsbrooks S.L."/>
            <person name="Anim B.N."/>
            <person name="Anosike U.S."/>
            <person name="Attaway T."/>
            <person name="Bandaranaike D.P."/>
            <person name="Battles P.K."/>
            <person name="Bell S.N."/>
            <person name="Bell A.V."/>
            <person name="Beltran B."/>
            <person name="Bickham C."/>
            <person name="Bustamante Y."/>
            <person name="Caleb T."/>
            <person name="Canada A."/>
            <person name="Cardenas V."/>
            <person name="Carter K."/>
            <person name="Chacko J."/>
            <person name="Chandrabose M.N."/>
            <person name="Chavez D."/>
            <person name="Chavez A."/>
            <person name="Chen L."/>
            <person name="Chu H.-S."/>
            <person name="Claassen K.J."/>
            <person name="Cockrell R."/>
            <person name="Collins M."/>
            <person name="Cooper J.A."/>
            <person name="Cree A."/>
            <person name="Curry S.M."/>
            <person name="Da Y."/>
            <person name="Dao M.D."/>
            <person name="Das B."/>
            <person name="Davila M.-L."/>
            <person name="Davy-Carroll L."/>
            <person name="Denson S."/>
            <person name="Dinh H."/>
            <person name="Ebong V.E."/>
            <person name="Edwards J.R."/>
            <person name="Egan A."/>
            <person name="El-Daye J."/>
            <person name="Escobedo L."/>
            <person name="Fernandez S."/>
            <person name="Fernando P.R."/>
            <person name="Flagg N."/>
            <person name="Forbes L.D."/>
            <person name="Fowler R.G."/>
            <person name="Fu Q."/>
            <person name="Gabisi R.A."/>
            <person name="Ganer J."/>
            <person name="Garbino Pronczuk A."/>
            <person name="Garcia R.M."/>
            <person name="Garner T."/>
            <person name="Garrett T.E."/>
            <person name="Gonzalez D.A."/>
            <person name="Hamid H."/>
            <person name="Hawkins E.S."/>
            <person name="Hirani K."/>
            <person name="Hogues M.E."/>
            <person name="Hollins B."/>
            <person name="Hsiao C.-H."/>
            <person name="Jabil R."/>
            <person name="James M.L."/>
            <person name="Jhangiani S.N."/>
            <person name="Johnson B."/>
            <person name="Johnson Q."/>
            <person name="Joshi V."/>
            <person name="Kalu J.B."/>
            <person name="Kam C."/>
            <person name="Kashfia A."/>
            <person name="Keebler J."/>
            <person name="Kisamo H."/>
            <person name="Kovar C.L."/>
            <person name="Lago L.A."/>
            <person name="Lai C.-Y."/>
            <person name="Laidlaw J."/>
            <person name="Lara F."/>
            <person name="Le T.-K."/>
            <person name="Lee S.L."/>
            <person name="Legall F.H."/>
            <person name="Lemon S.J."/>
            <person name="Lewis L.R."/>
            <person name="Li B."/>
            <person name="Liu Y."/>
            <person name="Liu Y.-S."/>
            <person name="Lopez J."/>
            <person name="Lozado R.J."/>
            <person name="Lu J."/>
            <person name="Madu R.C."/>
            <person name="Maheshwari M."/>
            <person name="Maheshwari R."/>
            <person name="Malloy K."/>
            <person name="Martinez E."/>
            <person name="Mathew T."/>
            <person name="Mercado I.C."/>
            <person name="Mercado C."/>
            <person name="Meyer B."/>
            <person name="Montgomery K."/>
            <person name="Morgan M.B."/>
            <person name="Munidasa M."/>
            <person name="Nazareth L.V."/>
            <person name="Nelson J."/>
            <person name="Ng B.M."/>
            <person name="Nguyen N.B."/>
            <person name="Nguyen P.Q."/>
            <person name="Nguyen T."/>
            <person name="Obregon M."/>
            <person name="Okwuonu G.O."/>
            <person name="Onwere C.G."/>
            <person name="Orozco G."/>
            <person name="Parra A."/>
            <person name="Patel S."/>
            <person name="Patil S."/>
            <person name="Perez A."/>
            <person name="Perez Y."/>
            <person name="Pham C."/>
            <person name="Primus E.L."/>
            <person name="Pu L.-L."/>
            <person name="Puazo M."/>
            <person name="Qin X."/>
            <person name="Quiroz J.B."/>
            <person name="Reese J."/>
            <person name="Richards S."/>
            <person name="Rives C.M."/>
            <person name="Robberts R."/>
            <person name="Ruiz S.J."/>
            <person name="Ruiz M.J."/>
            <person name="Santibanez J."/>
            <person name="Schneider B.W."/>
            <person name="Sisson I."/>
            <person name="Smith M."/>
            <person name="Sodergren E."/>
            <person name="Song X.-Z."/>
            <person name="Song B.B."/>
            <person name="Summersgill H."/>
            <person name="Thelus R."/>
            <person name="Thornton R.D."/>
            <person name="Trejos Z.Y."/>
            <person name="Usmani K."/>
            <person name="Vattathil S."/>
            <person name="Villasana D."/>
            <person name="Walker D.L."/>
            <person name="Wang S."/>
            <person name="Wang K."/>
            <person name="White C.S."/>
            <person name="Williams A.C."/>
            <person name="Williamson J."/>
            <person name="Wilson K."/>
            <person name="Woghiren I.O."/>
            <person name="Woodworth J.R."/>
            <person name="Worley K.C."/>
            <person name="Wright R.A."/>
            <person name="Wu W."/>
            <person name="Young L."/>
            <person name="Zhang L."/>
            <person name="Zhang J."/>
            <person name="Zhu Y."/>
            <person name="Muzny D.M."/>
            <person name="Weinstock G."/>
            <person name="Gibbs R.A."/>
        </authorList>
    </citation>
    <scope>NUCLEOTIDE SEQUENCE [LARGE SCALE GENOMIC DNA]</scope>
    <source>
        <strain evidence="10">LSR1</strain>
    </source>
</reference>
<feature type="transmembrane region" description="Helical" evidence="7">
    <location>
        <begin position="77"/>
        <end position="96"/>
    </location>
</feature>
<feature type="transmembrane region" description="Helical" evidence="7">
    <location>
        <begin position="383"/>
        <end position="403"/>
    </location>
</feature>
<dbReference type="AlphaFoldDB" id="A0A8R2D2H0"/>
<feature type="transmembrane region" description="Helical" evidence="7">
    <location>
        <begin position="423"/>
        <end position="445"/>
    </location>
</feature>
<dbReference type="GO" id="GO:0055085">
    <property type="term" value="P:transmembrane transport"/>
    <property type="evidence" value="ECO:0007669"/>
    <property type="project" value="InterPro"/>
</dbReference>
<feature type="transmembrane region" description="Helical" evidence="7">
    <location>
        <begin position="300"/>
        <end position="320"/>
    </location>
</feature>
<dbReference type="InterPro" id="IPR051475">
    <property type="entry name" value="Diverse_Ion_Transporter"/>
</dbReference>
<feature type="transmembrane region" description="Helical" evidence="7">
    <location>
        <begin position="571"/>
        <end position="590"/>
    </location>
</feature>
<feature type="compositionally biased region" description="Low complexity" evidence="6">
    <location>
        <begin position="46"/>
        <end position="56"/>
    </location>
</feature>
<dbReference type="KEGG" id="api:100168610"/>